<evidence type="ECO:0000313" key="2">
    <source>
        <dbReference type="Proteomes" id="UP000027195"/>
    </source>
</evidence>
<keyword evidence="2" id="KW-1185">Reference proteome</keyword>
<evidence type="ECO:0000313" key="1">
    <source>
        <dbReference type="EMBL" id="KDQ09971.1"/>
    </source>
</evidence>
<name>A0A067MEG7_BOTB1</name>
<protein>
    <recommendedName>
        <fullName evidence="3">F-box domain-containing protein</fullName>
    </recommendedName>
</protein>
<dbReference type="Proteomes" id="UP000027195">
    <property type="component" value="Unassembled WGS sequence"/>
</dbReference>
<dbReference type="AlphaFoldDB" id="A0A067MEG7"/>
<proteinExistence type="predicted"/>
<gene>
    <name evidence="1" type="ORF">BOTBODRAFT_502811</name>
</gene>
<dbReference type="HOGENOM" id="CLU_024199_1_2_1"/>
<dbReference type="OrthoDB" id="3365698at2759"/>
<dbReference type="EMBL" id="KL198072">
    <property type="protein sequence ID" value="KDQ09971.1"/>
    <property type="molecule type" value="Genomic_DNA"/>
</dbReference>
<dbReference type="InParanoid" id="A0A067MEG7"/>
<organism evidence="1 2">
    <name type="scientific">Botryobasidium botryosum (strain FD-172 SS1)</name>
    <dbReference type="NCBI Taxonomy" id="930990"/>
    <lineage>
        <taxon>Eukaryota</taxon>
        <taxon>Fungi</taxon>
        <taxon>Dikarya</taxon>
        <taxon>Basidiomycota</taxon>
        <taxon>Agaricomycotina</taxon>
        <taxon>Agaricomycetes</taxon>
        <taxon>Cantharellales</taxon>
        <taxon>Botryobasidiaceae</taxon>
        <taxon>Botryobasidium</taxon>
    </lineage>
</organism>
<reference evidence="2" key="1">
    <citation type="journal article" date="2014" name="Proc. Natl. Acad. Sci. U.S.A.">
        <title>Extensive sampling of basidiomycete genomes demonstrates inadequacy of the white-rot/brown-rot paradigm for wood decay fungi.</title>
        <authorList>
            <person name="Riley R."/>
            <person name="Salamov A.A."/>
            <person name="Brown D.W."/>
            <person name="Nagy L.G."/>
            <person name="Floudas D."/>
            <person name="Held B.W."/>
            <person name="Levasseur A."/>
            <person name="Lombard V."/>
            <person name="Morin E."/>
            <person name="Otillar R."/>
            <person name="Lindquist E.A."/>
            <person name="Sun H."/>
            <person name="LaButti K.M."/>
            <person name="Schmutz J."/>
            <person name="Jabbour D."/>
            <person name="Luo H."/>
            <person name="Baker S.E."/>
            <person name="Pisabarro A.G."/>
            <person name="Walton J.D."/>
            <person name="Blanchette R.A."/>
            <person name="Henrissat B."/>
            <person name="Martin F."/>
            <person name="Cullen D."/>
            <person name="Hibbett D.S."/>
            <person name="Grigoriev I.V."/>
        </authorList>
    </citation>
    <scope>NUCLEOTIDE SEQUENCE [LARGE SCALE GENOMIC DNA]</scope>
    <source>
        <strain evidence="2">FD-172 SS1</strain>
    </source>
</reference>
<evidence type="ECO:0008006" key="3">
    <source>
        <dbReference type="Google" id="ProtNLM"/>
    </source>
</evidence>
<sequence length="564" mass="63268">MEFATLPHMMQTLVDEVQSRVLHHSTVKADTNSPPINIADEIRGALDEEMRAIELVVDAVQAYAAKSLVNLRRRRNQLAPIHRLPHQLLSDIFYLAHFSHNTNDNAMHDPFVHRFSTVSHLWRQTVEASPLLWTTLYPRSGALLDHLLSRSCQALLDVYLSCGEKLAEEAIEDYVARITPHSDRWGTCQLHGLSEQLKLFLQSPAPNLEALKLVAYNPFSFSLPSYTLDFPIFAGNAPRLRRLSLDRIHIPLISPIYPNLAQLRFSHIHFTEPGAFHQLLEILELSSRLEELVLGSIEFLPPTEVAARMIELPYLRLLSLSKLSGGWPTYCILSCVATAIACELRLELNPGDSLESTIPQHSHSSPYHLRNVSNTGDLEIFLLRSGAYGFRGWDVDLVGRTNGSESGELSFQIRKKVVTLTFSPTTTSHFYYPSDHFSDGLGVTAGFAEFFDYHPLIEHISFDNCDSGLLEIFTITPIRHLCPLLRSIAFCSCDRLDDAELISLVESRTNPDGGGPVRLQSLEIVGPKDPSTISKLRELVAVVHVPSDLASSFQRCKAMFSSWQ</sequence>
<accession>A0A067MEG7</accession>
<dbReference type="SUPFAM" id="SSF52047">
    <property type="entry name" value="RNI-like"/>
    <property type="match status" value="1"/>
</dbReference>